<name>M4B7K3_HYAAE</name>
<dbReference type="Proteomes" id="UP000011713">
    <property type="component" value="Unassembled WGS sequence"/>
</dbReference>
<accession>M4B7K3</accession>
<feature type="signal peptide" evidence="1">
    <location>
        <begin position="1"/>
        <end position="19"/>
    </location>
</feature>
<keyword evidence="3" id="KW-1185">Reference proteome</keyword>
<evidence type="ECO:0000256" key="1">
    <source>
        <dbReference type="SAM" id="SignalP"/>
    </source>
</evidence>
<dbReference type="HOGENOM" id="CLU_2325201_0_0_1"/>
<dbReference type="EnsemblProtists" id="HpaT802255">
    <property type="protein sequence ID" value="HpaP802255"/>
    <property type="gene ID" value="HpaG802255"/>
</dbReference>
<dbReference type="AlphaFoldDB" id="M4B7K3"/>
<organism evidence="2 3">
    <name type="scientific">Hyaloperonospora arabidopsidis (strain Emoy2)</name>
    <name type="common">Downy mildew agent</name>
    <name type="synonym">Peronospora arabidopsidis</name>
    <dbReference type="NCBI Taxonomy" id="559515"/>
    <lineage>
        <taxon>Eukaryota</taxon>
        <taxon>Sar</taxon>
        <taxon>Stramenopiles</taxon>
        <taxon>Oomycota</taxon>
        <taxon>Peronosporomycetes</taxon>
        <taxon>Peronosporales</taxon>
        <taxon>Peronosporaceae</taxon>
        <taxon>Hyaloperonospora</taxon>
    </lineage>
</organism>
<keyword evidence="1" id="KW-0732">Signal</keyword>
<evidence type="ECO:0000313" key="2">
    <source>
        <dbReference type="EnsemblProtists" id="HpaP802255"/>
    </source>
</evidence>
<dbReference type="InParanoid" id="M4B7K3"/>
<feature type="chain" id="PRO_5004048546" description="RxLR effector candidate protein" evidence="1">
    <location>
        <begin position="20"/>
        <end position="99"/>
    </location>
</feature>
<proteinExistence type="predicted"/>
<evidence type="ECO:0008006" key="4">
    <source>
        <dbReference type="Google" id="ProtNLM"/>
    </source>
</evidence>
<reference evidence="2" key="2">
    <citation type="submission" date="2015-06" db="UniProtKB">
        <authorList>
            <consortium name="EnsemblProtists"/>
        </authorList>
    </citation>
    <scope>IDENTIFICATION</scope>
    <source>
        <strain evidence="2">Emoy2</strain>
    </source>
</reference>
<evidence type="ECO:0000313" key="3">
    <source>
        <dbReference type="Proteomes" id="UP000011713"/>
    </source>
</evidence>
<protein>
    <recommendedName>
        <fullName evidence="4">RxLR effector candidate protein</fullName>
    </recommendedName>
</protein>
<reference evidence="3" key="1">
    <citation type="journal article" date="2010" name="Science">
        <title>Signatures of adaptation to obligate biotrophy in the Hyaloperonospora arabidopsidis genome.</title>
        <authorList>
            <person name="Baxter L."/>
            <person name="Tripathy S."/>
            <person name="Ishaque N."/>
            <person name="Boot N."/>
            <person name="Cabral A."/>
            <person name="Kemen E."/>
            <person name="Thines M."/>
            <person name="Ah-Fong A."/>
            <person name="Anderson R."/>
            <person name="Badejoko W."/>
            <person name="Bittner-Eddy P."/>
            <person name="Boore J.L."/>
            <person name="Chibucos M.C."/>
            <person name="Coates M."/>
            <person name="Dehal P."/>
            <person name="Delehaunty K."/>
            <person name="Dong S."/>
            <person name="Downton P."/>
            <person name="Dumas B."/>
            <person name="Fabro G."/>
            <person name="Fronick C."/>
            <person name="Fuerstenberg S.I."/>
            <person name="Fulton L."/>
            <person name="Gaulin E."/>
            <person name="Govers F."/>
            <person name="Hughes L."/>
            <person name="Humphray S."/>
            <person name="Jiang R.H."/>
            <person name="Judelson H."/>
            <person name="Kamoun S."/>
            <person name="Kyung K."/>
            <person name="Meijer H."/>
            <person name="Minx P."/>
            <person name="Morris P."/>
            <person name="Nelson J."/>
            <person name="Phuntumart V."/>
            <person name="Qutob D."/>
            <person name="Rehmany A."/>
            <person name="Rougon-Cardoso A."/>
            <person name="Ryden P."/>
            <person name="Torto-Alalibo T."/>
            <person name="Studholme D."/>
            <person name="Wang Y."/>
            <person name="Win J."/>
            <person name="Wood J."/>
            <person name="Clifton S.W."/>
            <person name="Rogers J."/>
            <person name="Van den Ackerveken G."/>
            <person name="Jones J.D."/>
            <person name="McDowell J.M."/>
            <person name="Beynon J."/>
            <person name="Tyler B.M."/>
        </authorList>
    </citation>
    <scope>NUCLEOTIDE SEQUENCE [LARGE SCALE GENOMIC DNA]</scope>
    <source>
        <strain evidence="3">Emoy2</strain>
    </source>
</reference>
<dbReference type="VEuPathDB" id="FungiDB:HpaG802255"/>
<sequence>MFLVFGLVLVLKSLHRSSPDDAIYSKSVYSSQYNLTFCPIKKRYLQHYTVEPNWGPKKQTKATTTLPVTFSRKNLILYIYTDCCEVFFSISLRGSYTGL</sequence>
<dbReference type="EMBL" id="JH597876">
    <property type="status" value="NOT_ANNOTATED_CDS"/>
    <property type="molecule type" value="Genomic_DNA"/>
</dbReference>